<feature type="domain" description="Alanyl-transfer RNA synthetases family profile" evidence="6">
    <location>
        <begin position="1"/>
        <end position="303"/>
    </location>
</feature>
<evidence type="ECO:0000256" key="4">
    <source>
        <dbReference type="ARBA" id="ARBA00022833"/>
    </source>
</evidence>
<evidence type="ECO:0000256" key="1">
    <source>
        <dbReference type="ARBA" id="ARBA00001947"/>
    </source>
</evidence>
<dbReference type="SMART" id="SM00863">
    <property type="entry name" value="tRNA_SAD"/>
    <property type="match status" value="1"/>
</dbReference>
<evidence type="ECO:0000259" key="6">
    <source>
        <dbReference type="PROSITE" id="PS50860"/>
    </source>
</evidence>
<dbReference type="GO" id="GO:0004813">
    <property type="term" value="F:alanine-tRNA ligase activity"/>
    <property type="evidence" value="ECO:0007669"/>
    <property type="project" value="InterPro"/>
</dbReference>
<dbReference type="InterPro" id="IPR018165">
    <property type="entry name" value="Ala-tRNA-synth_IIc_core"/>
</dbReference>
<dbReference type="PROSITE" id="PS50860">
    <property type="entry name" value="AA_TRNA_LIGASE_II_ALA"/>
    <property type="match status" value="1"/>
</dbReference>
<keyword evidence="8" id="KW-1185">Reference proteome</keyword>
<evidence type="ECO:0000313" key="8">
    <source>
        <dbReference type="Proteomes" id="UP000018461"/>
    </source>
</evidence>
<dbReference type="PATRIC" id="fig|796943.3.peg.2173"/>
<feature type="compositionally biased region" description="Basic and acidic residues" evidence="5">
    <location>
        <begin position="194"/>
        <end position="205"/>
    </location>
</feature>
<dbReference type="AlphaFoldDB" id="G9WQR8"/>
<evidence type="ECO:0000256" key="5">
    <source>
        <dbReference type="SAM" id="MobiDB-lite"/>
    </source>
</evidence>
<dbReference type="HOGENOM" id="CLU_004485_7_2_9"/>
<dbReference type="RefSeq" id="WP_009535540.1">
    <property type="nucleotide sequence ID" value="NZ_KE148312.1"/>
</dbReference>
<dbReference type="PANTHER" id="PTHR43462:SF1">
    <property type="entry name" value="ALANYL-TRNA EDITING PROTEIN AARSD1"/>
    <property type="match status" value="1"/>
</dbReference>
<dbReference type="Gene3D" id="2.40.30.130">
    <property type="match status" value="1"/>
</dbReference>
<feature type="region of interest" description="Disordered" evidence="5">
    <location>
        <begin position="180"/>
        <end position="223"/>
    </location>
</feature>
<dbReference type="GO" id="GO:0046872">
    <property type="term" value="F:metal ion binding"/>
    <property type="evidence" value="ECO:0007669"/>
    <property type="project" value="UniProtKB-KW"/>
</dbReference>
<dbReference type="GO" id="GO:0005524">
    <property type="term" value="F:ATP binding"/>
    <property type="evidence" value="ECO:0007669"/>
    <property type="project" value="InterPro"/>
</dbReference>
<evidence type="ECO:0000256" key="3">
    <source>
        <dbReference type="ARBA" id="ARBA00022723"/>
    </source>
</evidence>
<comment type="cofactor">
    <cofactor evidence="1">
        <name>Zn(2+)</name>
        <dbReference type="ChEBI" id="CHEBI:29105"/>
    </cofactor>
</comment>
<evidence type="ECO:0000256" key="2">
    <source>
        <dbReference type="ARBA" id="ARBA00004496"/>
    </source>
</evidence>
<reference evidence="7" key="1">
    <citation type="submission" date="2011-08" db="EMBL/GenBank/DDBJ databases">
        <authorList>
            <consortium name="The Broad Institute Genome Sequencing Platform"/>
            <person name="Earl A."/>
            <person name="Ward D."/>
            <person name="Feldgarden M."/>
            <person name="Gevers D."/>
            <person name="Sizova M."/>
            <person name="Hazen A."/>
            <person name="Epstein S."/>
            <person name="Young S.K."/>
            <person name="Zeng Q."/>
            <person name="Gargeya S."/>
            <person name="Fitzgerald M."/>
            <person name="Haas B."/>
            <person name="Abouelleil A."/>
            <person name="Alvarado L."/>
            <person name="Arachchi H.M."/>
            <person name="Berlin A."/>
            <person name="Brown A."/>
            <person name="Chapman S.B."/>
            <person name="Chen Z."/>
            <person name="Dunbar C."/>
            <person name="Freedman E."/>
            <person name="Gearin G."/>
            <person name="Gellesch M."/>
            <person name="Goldberg J."/>
            <person name="Griggs A."/>
            <person name="Gujja S."/>
            <person name="Heiman D."/>
            <person name="Howarth C."/>
            <person name="Larson L."/>
            <person name="Lui A."/>
            <person name="MacDonald P.J.P."/>
            <person name="Montmayeur A."/>
            <person name="Murphy C."/>
            <person name="Neiman D."/>
            <person name="Pearson M."/>
            <person name="Priest M."/>
            <person name="Roberts A."/>
            <person name="Saif S."/>
            <person name="Shea T."/>
            <person name="Shenoy N."/>
            <person name="Sisk P."/>
            <person name="Stolte C."/>
            <person name="Sykes S."/>
            <person name="Wortman J."/>
            <person name="Nusbaum C."/>
            <person name="Birren B."/>
        </authorList>
    </citation>
    <scope>NUCLEOTIDE SEQUENCE</scope>
    <source>
        <strain evidence="7">ACB1</strain>
    </source>
</reference>
<organism evidence="7 8">
    <name type="scientific">Oribacterium parvum ACB1</name>
    <dbReference type="NCBI Taxonomy" id="796943"/>
    <lineage>
        <taxon>Bacteria</taxon>
        <taxon>Bacillati</taxon>
        <taxon>Bacillota</taxon>
        <taxon>Clostridia</taxon>
        <taxon>Lachnospirales</taxon>
        <taxon>Lachnospiraceae</taxon>
        <taxon>Oribacterium</taxon>
    </lineage>
</organism>
<proteinExistence type="predicted"/>
<dbReference type="PANTHER" id="PTHR43462">
    <property type="entry name" value="ALANYL-TRNA EDITING PROTEIN"/>
    <property type="match status" value="1"/>
</dbReference>
<keyword evidence="3" id="KW-0479">Metal-binding</keyword>
<dbReference type="SUPFAM" id="SSF50447">
    <property type="entry name" value="Translation proteins"/>
    <property type="match status" value="1"/>
</dbReference>
<feature type="compositionally biased region" description="Acidic residues" evidence="5">
    <location>
        <begin position="183"/>
        <end position="193"/>
    </location>
</feature>
<name>G9WQR8_9FIRM</name>
<evidence type="ECO:0000313" key="7">
    <source>
        <dbReference type="EMBL" id="EHL09728.1"/>
    </source>
</evidence>
<comment type="caution">
    <text evidence="7">The sequence shown here is derived from an EMBL/GenBank/DDBJ whole genome shotgun (WGS) entry which is preliminary data.</text>
</comment>
<accession>G9WQR8</accession>
<reference evidence="7" key="2">
    <citation type="submission" date="2013-03" db="EMBL/GenBank/DDBJ databases">
        <title>The Genome Sequence of Oribacterium sp. ACB1.</title>
        <authorList>
            <consortium name="The Broad Institute Genomics Platform"/>
            <consortium name="The Broad Institute Genome Sequencing Center for Infectious Disease"/>
            <person name="Earl A."/>
            <person name="Ward D."/>
            <person name="Feldgarden M."/>
            <person name="Gevers D."/>
            <person name="Sizova M."/>
            <person name="Hazen A."/>
            <person name="Epstein S."/>
            <person name="Walker B."/>
            <person name="Young S."/>
            <person name="Zeng Q."/>
            <person name="Gargeya S."/>
            <person name="Fitzgerald M."/>
            <person name="Haas B."/>
            <person name="Abouelleil A."/>
            <person name="Allen A.W."/>
            <person name="Alvarado L."/>
            <person name="Arachchi H.M."/>
            <person name="Berlin A.M."/>
            <person name="Chapman S.B."/>
            <person name="Gainer-Dewar J."/>
            <person name="Goldberg J."/>
            <person name="Griggs A."/>
            <person name="Gujja S."/>
            <person name="Hansen M."/>
            <person name="Howarth C."/>
            <person name="Imamovic A."/>
            <person name="Ireland A."/>
            <person name="Larimer J."/>
            <person name="McCowan C."/>
            <person name="Murphy C."/>
            <person name="Pearson M."/>
            <person name="Poon T.W."/>
            <person name="Priest M."/>
            <person name="Roberts A."/>
            <person name="Saif S."/>
            <person name="Shea T."/>
            <person name="Sisk P."/>
            <person name="Sykes S."/>
            <person name="Wortman J."/>
            <person name="Nusbaum C."/>
            <person name="Birren B."/>
        </authorList>
    </citation>
    <scope>NUCLEOTIDE SEQUENCE [LARGE SCALE GENOMIC DNA]</scope>
    <source>
        <strain evidence="7">ACB1</strain>
    </source>
</reference>
<dbReference type="Proteomes" id="UP000018461">
    <property type="component" value="Unassembled WGS sequence"/>
</dbReference>
<keyword evidence="4" id="KW-0862">Zinc</keyword>
<dbReference type="GO" id="GO:0006419">
    <property type="term" value="P:alanyl-tRNA aminoacylation"/>
    <property type="evidence" value="ECO:0007669"/>
    <property type="project" value="InterPro"/>
</dbReference>
<protein>
    <recommendedName>
        <fullName evidence="6">Alanyl-transfer RNA synthetases family profile domain-containing protein</fullName>
    </recommendedName>
</protein>
<dbReference type="EMBL" id="AFZC02000002">
    <property type="protein sequence ID" value="EHL09728.1"/>
    <property type="molecule type" value="Genomic_DNA"/>
</dbReference>
<comment type="subcellular location">
    <subcellularLocation>
        <location evidence="2">Cytoplasm</location>
    </subcellularLocation>
</comment>
<dbReference type="GO" id="GO:0005737">
    <property type="term" value="C:cytoplasm"/>
    <property type="evidence" value="ECO:0007669"/>
    <property type="project" value="UniProtKB-SubCell"/>
</dbReference>
<dbReference type="InterPro" id="IPR012947">
    <property type="entry name" value="tRNA_SAD"/>
</dbReference>
<dbReference type="GO" id="GO:0002196">
    <property type="term" value="F:Ser-tRNA(Ala) deacylase activity"/>
    <property type="evidence" value="ECO:0007669"/>
    <property type="project" value="TreeGrafter"/>
</dbReference>
<dbReference type="GO" id="GO:0003676">
    <property type="term" value="F:nucleic acid binding"/>
    <property type="evidence" value="ECO:0007669"/>
    <property type="project" value="InterPro"/>
</dbReference>
<gene>
    <name evidence="7" type="ORF">HMPREF9625_01701</name>
</gene>
<dbReference type="SUPFAM" id="SSF55186">
    <property type="entry name" value="ThrRS/AlaRS common domain"/>
    <property type="match status" value="1"/>
</dbReference>
<dbReference type="Gene3D" id="3.30.980.10">
    <property type="entry name" value="Threonyl-trna Synthetase, Chain A, domain 2"/>
    <property type="match status" value="1"/>
</dbReference>
<dbReference type="InterPro" id="IPR009000">
    <property type="entry name" value="Transl_B-barrel_sf"/>
</dbReference>
<sequence length="474" mass="53913">MLKNALYYQEEKESYKAKVLSCLPLCGKEKEAWEKRVGKSFPALFLLRLSEEPFYPEGGGQAPDKGTIDGAELLFAENVEDEYIVHLLAKEIPEGTEVLCKVDYAYRRRQSENHSGEHIFAGLISSRFGYSNVGFHMELTAENPHVTVDFNGELSEEALSELESAVNAVIRRNLPVEEKYVEEQESEGQESEEQESKEQESKEQESGGSNSEKSLEKLTGEELPIGSLEQGKKTIEFRQKKALSGAIRVVSIPGVDSCACCGTHVKRTGEIGLFKLLSFERHRGGTRVFLLSGELAFLDTQKKEKLLFKVSRKMSTDYQSISERVDKLKEQTEEERGRRIALSLQAVELLGNNYKKEQFIQKRAVFTGKPLLGEALEYYGNKNLVVFHFPDFEMILLNKACESLKSYVDTDFFCFSRRGEQEWQFAGAGQAGFLERFKKWKEERHFSGGGKEEMLQGRFRGSREELKDWIDSAE</sequence>
<dbReference type="STRING" id="796943.HMPREF9625_01701"/>
<dbReference type="InterPro" id="IPR051335">
    <property type="entry name" value="Alanyl-tRNA_Editing_Enzymes"/>
</dbReference>
<dbReference type="InterPro" id="IPR018163">
    <property type="entry name" value="Thr/Ala-tRNA-synth_IIc_edit"/>
</dbReference>
<dbReference type="Pfam" id="PF07973">
    <property type="entry name" value="tRNA_SAD"/>
    <property type="match status" value="1"/>
</dbReference>